<dbReference type="KEGG" id="ess:ATZ33_04350"/>
<dbReference type="InterPro" id="IPR032484">
    <property type="entry name" value="DUF5052"/>
</dbReference>
<dbReference type="EMBL" id="JXLC01000032">
    <property type="protein sequence ID" value="OJG86518.1"/>
    <property type="molecule type" value="Genomic_DNA"/>
</dbReference>
<accession>A0A0S3K8H7</accession>
<protein>
    <submittedName>
        <fullName evidence="2">Uncharacterized protein</fullName>
    </submittedName>
</protein>
<reference evidence="2 4" key="1">
    <citation type="submission" date="2014-12" db="EMBL/GenBank/DDBJ databases">
        <title>Draft genome sequences of 29 type strains of Enterococci.</title>
        <authorList>
            <person name="Zhong Z."/>
            <person name="Sun Z."/>
            <person name="Liu W."/>
            <person name="Zhang W."/>
            <person name="Zhang H."/>
        </authorList>
    </citation>
    <scope>NUCLEOTIDE SEQUENCE [LARGE SCALE GENOMIC DNA]</scope>
    <source>
        <strain evidence="2 4">DSM 22801</strain>
    </source>
</reference>
<dbReference type="EMBL" id="CP013614">
    <property type="protein sequence ID" value="ALS00630.1"/>
    <property type="molecule type" value="Genomic_DNA"/>
</dbReference>
<dbReference type="RefSeq" id="WP_071879110.1">
    <property type="nucleotide sequence ID" value="NZ_JXLC01000032.1"/>
</dbReference>
<evidence type="ECO:0000313" key="1">
    <source>
        <dbReference type="EMBL" id="ALS00630.1"/>
    </source>
</evidence>
<dbReference type="Proteomes" id="UP000183039">
    <property type="component" value="Unassembled WGS sequence"/>
</dbReference>
<name>A0A0S3K8H7_9ENTE</name>
<organism evidence="2 4">
    <name type="scientific">Enterococcus silesiacus</name>
    <dbReference type="NCBI Taxonomy" id="332949"/>
    <lineage>
        <taxon>Bacteria</taxon>
        <taxon>Bacillati</taxon>
        <taxon>Bacillota</taxon>
        <taxon>Bacilli</taxon>
        <taxon>Lactobacillales</taxon>
        <taxon>Enterococcaceae</taxon>
        <taxon>Enterococcus</taxon>
    </lineage>
</organism>
<dbReference type="Proteomes" id="UP000065511">
    <property type="component" value="Chromosome"/>
</dbReference>
<sequence length="69" mass="7592">MLQKQGDVILLTIVKHEMHHVGSSIVGLDNNFEAYAKSTDIENFDCGLPFVNSMVNALENSITGKKKLS</sequence>
<reference evidence="1 3" key="2">
    <citation type="submission" date="2015-12" db="EMBL/GenBank/DDBJ databases">
        <authorList>
            <person name="Lauer A."/>
            <person name="Humrighouse B."/>
            <person name="Loparev V."/>
            <person name="Shewmaker P.L."/>
            <person name="Whitney A.M."/>
            <person name="McLaughlin R.W."/>
        </authorList>
    </citation>
    <scope>NUCLEOTIDE SEQUENCE [LARGE SCALE GENOMIC DNA]</scope>
    <source>
        <strain evidence="1 3">LMG 23085</strain>
    </source>
</reference>
<evidence type="ECO:0000313" key="2">
    <source>
        <dbReference type="EMBL" id="OJG86518.1"/>
    </source>
</evidence>
<keyword evidence="3" id="KW-1185">Reference proteome</keyword>
<gene>
    <name evidence="1" type="ORF">ATZ33_04350</name>
    <name evidence="2" type="ORF">RV15_GL002377</name>
</gene>
<evidence type="ECO:0000313" key="4">
    <source>
        <dbReference type="Proteomes" id="UP000183039"/>
    </source>
</evidence>
<proteinExistence type="predicted"/>
<dbReference type="AlphaFoldDB" id="A0A0S3K8H7"/>
<dbReference type="Pfam" id="PF16475">
    <property type="entry name" value="DUF5052"/>
    <property type="match status" value="1"/>
</dbReference>
<evidence type="ECO:0000313" key="3">
    <source>
        <dbReference type="Proteomes" id="UP000065511"/>
    </source>
</evidence>